<proteinExistence type="predicted"/>
<dbReference type="OrthoDB" id="1161330at2"/>
<feature type="domain" description="Pyridoxamine 5'-phosphate oxidase N-terminal" evidence="1">
    <location>
        <begin position="9"/>
        <end position="113"/>
    </location>
</feature>
<dbReference type="Pfam" id="PF01243">
    <property type="entry name" value="PNPOx_N"/>
    <property type="match status" value="1"/>
</dbReference>
<evidence type="ECO:0000313" key="3">
    <source>
        <dbReference type="Proteomes" id="UP000295724"/>
    </source>
</evidence>
<dbReference type="InterPro" id="IPR012349">
    <property type="entry name" value="Split_barrel_FMN-bd"/>
</dbReference>
<evidence type="ECO:0000313" key="2">
    <source>
        <dbReference type="EMBL" id="TDR20495.1"/>
    </source>
</evidence>
<dbReference type="EMBL" id="SNZB01000003">
    <property type="protein sequence ID" value="TDR20495.1"/>
    <property type="molecule type" value="Genomic_DNA"/>
</dbReference>
<dbReference type="SUPFAM" id="SSF50475">
    <property type="entry name" value="FMN-binding split barrel"/>
    <property type="match status" value="1"/>
</dbReference>
<comment type="caution">
    <text evidence="2">The sequence shown here is derived from an EMBL/GenBank/DDBJ whole genome shotgun (WGS) entry which is preliminary data.</text>
</comment>
<accession>A0A4R6XLJ5</accession>
<dbReference type="AlphaFoldDB" id="A0A4R6XLJ5"/>
<keyword evidence="3" id="KW-1185">Reference proteome</keyword>
<evidence type="ECO:0000259" key="1">
    <source>
        <dbReference type="Pfam" id="PF01243"/>
    </source>
</evidence>
<reference evidence="2 3" key="1">
    <citation type="submission" date="2019-03" db="EMBL/GenBank/DDBJ databases">
        <title>Genomic Encyclopedia of Type Strains, Phase IV (KMG-IV): sequencing the most valuable type-strain genomes for metagenomic binning, comparative biology and taxonomic classification.</title>
        <authorList>
            <person name="Goeker M."/>
        </authorList>
    </citation>
    <scope>NUCLEOTIDE SEQUENCE [LARGE SCALE GENOMIC DNA]</scope>
    <source>
        <strain evidence="2 3">DSM 25488</strain>
    </source>
</reference>
<dbReference type="Gene3D" id="2.30.110.10">
    <property type="entry name" value="Electron Transport, Fmn-binding Protein, Chain A"/>
    <property type="match status" value="1"/>
</dbReference>
<sequence length="161" mass="18568">MQINDQLFKTKIKPLFSQAVFVAVATVNQAGMPHVTPIGSVVLKDKNRGWFFQKFTKNIPQNAEHCEYATLMAVNDGKWFWLKSLIKGQFKQPPAMRLLVKLGDLRPATEAEAQKFKRRVSLFKHSKGHALMWQDMANIREFEIIEYKPIYIGQMTAKQLT</sequence>
<dbReference type="Proteomes" id="UP000295724">
    <property type="component" value="Unassembled WGS sequence"/>
</dbReference>
<dbReference type="RefSeq" id="WP_099018338.1">
    <property type="nucleotide sequence ID" value="NZ_NIHB01000001.1"/>
</dbReference>
<protein>
    <submittedName>
        <fullName evidence="2">Pyridoxamine 5'-phosphate oxidase</fullName>
    </submittedName>
</protein>
<gene>
    <name evidence="2" type="ORF">C8D91_1469</name>
</gene>
<organism evidence="2 3">
    <name type="scientific">Marinicella litoralis</name>
    <dbReference type="NCBI Taxonomy" id="644220"/>
    <lineage>
        <taxon>Bacteria</taxon>
        <taxon>Pseudomonadati</taxon>
        <taxon>Pseudomonadota</taxon>
        <taxon>Gammaproteobacteria</taxon>
        <taxon>Lysobacterales</taxon>
        <taxon>Marinicellaceae</taxon>
        <taxon>Marinicella</taxon>
    </lineage>
</organism>
<dbReference type="InterPro" id="IPR011576">
    <property type="entry name" value="Pyridox_Oxase_N"/>
</dbReference>
<name>A0A4R6XLJ5_9GAMM</name>